<dbReference type="PANTHER" id="PTHR43592">
    <property type="entry name" value="CAAX AMINO TERMINAL PROTEASE"/>
    <property type="match status" value="1"/>
</dbReference>
<sequence>MISNEPSLNPLPSLRYSYLMRIFYFLLITFVSLIITVVTMSSIIRGGHTTELVRIATVVQDVALFILPAIITAVIVSPLPARLLCIDRKPSASITILAFVALMCSIPAMNMIVEWNENITLPQSLEALEEWMRKSEETARAQVEILLGGASVADLIINILIVGVLAGFSEEIFFRGAMQRLLSSGSINYHAAIWLTAFLFSAFHIQFFGFFPRLLLGAFFGYLLYWSGSILLPALMHAINNSIVVYSMWQSNISPEVNDTDINSWGSDSIIIVMSSILLTSVAIYLLKNINKTRNGVTR</sequence>
<feature type="domain" description="CAAX prenyl protease 2/Lysostaphin resistance protein A-like" evidence="2">
    <location>
        <begin position="155"/>
        <end position="242"/>
    </location>
</feature>
<feature type="transmembrane region" description="Helical" evidence="1">
    <location>
        <begin position="269"/>
        <end position="287"/>
    </location>
</feature>
<feature type="transmembrane region" description="Helical" evidence="1">
    <location>
        <begin position="223"/>
        <end position="249"/>
    </location>
</feature>
<protein>
    <submittedName>
        <fullName evidence="3">CPBP family intramembrane metalloprotease</fullName>
    </submittedName>
</protein>
<organism evidence="3 4">
    <name type="scientific">Duncaniella freteri</name>
    <dbReference type="NCBI Taxonomy" id="2530391"/>
    <lineage>
        <taxon>Bacteria</taxon>
        <taxon>Pseudomonadati</taxon>
        <taxon>Bacteroidota</taxon>
        <taxon>Bacteroidia</taxon>
        <taxon>Bacteroidales</taxon>
        <taxon>Muribaculaceae</taxon>
        <taxon>Duncaniella</taxon>
    </lineage>
</organism>
<dbReference type="GO" id="GO:0008237">
    <property type="term" value="F:metallopeptidase activity"/>
    <property type="evidence" value="ECO:0007669"/>
    <property type="project" value="UniProtKB-KW"/>
</dbReference>
<gene>
    <name evidence="3" type="ORF">EZ315_10545</name>
</gene>
<dbReference type="RefSeq" id="WP_135472042.1">
    <property type="nucleotide sequence ID" value="NZ_CASJDB010000022.1"/>
</dbReference>
<reference evidence="3 4" key="1">
    <citation type="submission" date="2019-02" db="EMBL/GenBank/DDBJ databases">
        <title>Isolation and identification of novel species under the genus Muribaculum.</title>
        <authorList>
            <person name="Miyake S."/>
            <person name="Ding Y."/>
            <person name="Low A."/>
            <person name="Soh M."/>
            <person name="Seedorf H."/>
        </authorList>
    </citation>
    <scope>NUCLEOTIDE SEQUENCE [LARGE SCALE GENOMIC DNA]</scope>
    <source>
        <strain evidence="3 4">TLL-A3</strain>
    </source>
</reference>
<feature type="transmembrane region" description="Helical" evidence="1">
    <location>
        <begin position="189"/>
        <end position="211"/>
    </location>
</feature>
<feature type="transmembrane region" description="Helical" evidence="1">
    <location>
        <begin position="22"/>
        <end position="43"/>
    </location>
</feature>
<keyword evidence="4" id="KW-1185">Reference proteome</keyword>
<evidence type="ECO:0000313" key="4">
    <source>
        <dbReference type="Proteomes" id="UP000297635"/>
    </source>
</evidence>
<keyword evidence="3" id="KW-0645">Protease</keyword>
<dbReference type="GO" id="GO:0006508">
    <property type="term" value="P:proteolysis"/>
    <property type="evidence" value="ECO:0007669"/>
    <property type="project" value="UniProtKB-KW"/>
</dbReference>
<dbReference type="GO" id="GO:0080120">
    <property type="term" value="P:CAAX-box protein maturation"/>
    <property type="evidence" value="ECO:0007669"/>
    <property type="project" value="UniProtKB-ARBA"/>
</dbReference>
<proteinExistence type="predicted"/>
<dbReference type="InterPro" id="IPR003675">
    <property type="entry name" value="Rce1/LyrA-like_dom"/>
</dbReference>
<dbReference type="GeneID" id="82150225"/>
<keyword evidence="1" id="KW-1133">Transmembrane helix</keyword>
<keyword evidence="1" id="KW-0812">Transmembrane</keyword>
<feature type="transmembrane region" description="Helical" evidence="1">
    <location>
        <begin position="143"/>
        <end position="169"/>
    </location>
</feature>
<accession>A0A4Z0V4N1</accession>
<evidence type="ECO:0000256" key="1">
    <source>
        <dbReference type="SAM" id="Phobius"/>
    </source>
</evidence>
<comment type="caution">
    <text evidence="3">The sequence shown here is derived from an EMBL/GenBank/DDBJ whole genome shotgun (WGS) entry which is preliminary data.</text>
</comment>
<evidence type="ECO:0000313" key="3">
    <source>
        <dbReference type="EMBL" id="TGG36303.1"/>
    </source>
</evidence>
<feature type="transmembrane region" description="Helical" evidence="1">
    <location>
        <begin position="55"/>
        <end position="79"/>
    </location>
</feature>
<evidence type="ECO:0000259" key="2">
    <source>
        <dbReference type="Pfam" id="PF02517"/>
    </source>
</evidence>
<dbReference type="Proteomes" id="UP000297635">
    <property type="component" value="Unassembled WGS sequence"/>
</dbReference>
<feature type="transmembrane region" description="Helical" evidence="1">
    <location>
        <begin position="91"/>
        <end position="113"/>
    </location>
</feature>
<name>A0A4Z0V4N1_9BACT</name>
<dbReference type="EMBL" id="SJSA01000002">
    <property type="protein sequence ID" value="TGG36303.1"/>
    <property type="molecule type" value="Genomic_DNA"/>
</dbReference>
<keyword evidence="1" id="KW-0472">Membrane</keyword>
<dbReference type="GO" id="GO:0004175">
    <property type="term" value="F:endopeptidase activity"/>
    <property type="evidence" value="ECO:0007669"/>
    <property type="project" value="UniProtKB-ARBA"/>
</dbReference>
<keyword evidence="3" id="KW-0378">Hydrolase</keyword>
<dbReference type="Pfam" id="PF02517">
    <property type="entry name" value="Rce1-like"/>
    <property type="match status" value="1"/>
</dbReference>
<dbReference type="AlphaFoldDB" id="A0A4Z0V4N1"/>
<dbReference type="PANTHER" id="PTHR43592:SF15">
    <property type="entry name" value="CAAX AMINO TERMINAL PROTEASE FAMILY PROTEIN"/>
    <property type="match status" value="1"/>
</dbReference>
<keyword evidence="3" id="KW-0482">Metalloprotease</keyword>